<dbReference type="VEuPathDB" id="FungiDB:P170DRAFT_453171"/>
<dbReference type="OrthoDB" id="5336600at2759"/>
<evidence type="ECO:0000256" key="3">
    <source>
        <dbReference type="SAM" id="SignalP"/>
    </source>
</evidence>
<evidence type="ECO:0000256" key="2">
    <source>
        <dbReference type="ARBA" id="ARBA00023002"/>
    </source>
</evidence>
<keyword evidence="3" id="KW-0732">Signal</keyword>
<dbReference type="PANTHER" id="PTHR43669">
    <property type="entry name" value="5-KETO-D-GLUCONATE 5-REDUCTASE"/>
    <property type="match status" value="1"/>
</dbReference>
<keyword evidence="2" id="KW-0560">Oxidoreductase</keyword>
<name>A0A2I2GEX0_9EURO</name>
<dbReference type="EMBL" id="MSFO01000002">
    <property type="protein sequence ID" value="PLB51429.1"/>
    <property type="molecule type" value="Genomic_DNA"/>
</dbReference>
<dbReference type="GO" id="GO:0016491">
    <property type="term" value="F:oxidoreductase activity"/>
    <property type="evidence" value="ECO:0007669"/>
    <property type="project" value="UniProtKB-KW"/>
</dbReference>
<organism evidence="4 5">
    <name type="scientific">Aspergillus steynii IBT 23096</name>
    <dbReference type="NCBI Taxonomy" id="1392250"/>
    <lineage>
        <taxon>Eukaryota</taxon>
        <taxon>Fungi</taxon>
        <taxon>Dikarya</taxon>
        <taxon>Ascomycota</taxon>
        <taxon>Pezizomycotina</taxon>
        <taxon>Eurotiomycetes</taxon>
        <taxon>Eurotiomycetidae</taxon>
        <taxon>Eurotiales</taxon>
        <taxon>Aspergillaceae</taxon>
        <taxon>Aspergillus</taxon>
        <taxon>Aspergillus subgen. Circumdati</taxon>
    </lineage>
</organism>
<dbReference type="SUPFAM" id="SSF51735">
    <property type="entry name" value="NAD(P)-binding Rossmann-fold domains"/>
    <property type="match status" value="1"/>
</dbReference>
<accession>A0A2I2GEX0</accession>
<feature type="signal peptide" evidence="3">
    <location>
        <begin position="1"/>
        <end position="19"/>
    </location>
</feature>
<dbReference type="STRING" id="1392250.A0A2I2GEX0"/>
<sequence>MTFSPILLILGAGPNVASSTAALFAAQGYKIALVSRGFSASFDSSYTHIKADLTVPGTVHTAFEEVKAKFGNPPNVVIHNAYHVFPAAPGNPLTLSQHELEHDLAVNFTSAYLTAQEAVKGFASLPDDVPKSFIYTANGLNLMPQPRLVSLGVGKIAMGHVIENAVLAFKGKGYTFYYGDERLDNGDYASGAISGPAHAERYWELSQDRTQHEWMDTFVAGKGYKKFH</sequence>
<dbReference type="InterPro" id="IPR002347">
    <property type="entry name" value="SDR_fam"/>
</dbReference>
<dbReference type="AlphaFoldDB" id="A0A2I2GEX0"/>
<proteinExistence type="inferred from homology"/>
<evidence type="ECO:0000256" key="1">
    <source>
        <dbReference type="ARBA" id="ARBA00006484"/>
    </source>
</evidence>
<dbReference type="GeneID" id="36559038"/>
<dbReference type="RefSeq" id="XP_024706731.1">
    <property type="nucleotide sequence ID" value="XM_024851339.1"/>
</dbReference>
<gene>
    <name evidence="4" type="ORF">P170DRAFT_453171</name>
</gene>
<dbReference type="Gene3D" id="3.40.50.720">
    <property type="entry name" value="NAD(P)-binding Rossmann-like Domain"/>
    <property type="match status" value="1"/>
</dbReference>
<dbReference type="PANTHER" id="PTHR43669:SF4">
    <property type="entry name" value="SHORT-CHAIN DEHYDROGENASE"/>
    <property type="match status" value="1"/>
</dbReference>
<dbReference type="Pfam" id="PF13561">
    <property type="entry name" value="adh_short_C2"/>
    <property type="match status" value="1"/>
</dbReference>
<comment type="caution">
    <text evidence="4">The sequence shown here is derived from an EMBL/GenBank/DDBJ whole genome shotgun (WGS) entry which is preliminary data.</text>
</comment>
<dbReference type="InterPro" id="IPR036291">
    <property type="entry name" value="NAD(P)-bd_dom_sf"/>
</dbReference>
<feature type="chain" id="PRO_5014192170" evidence="3">
    <location>
        <begin position="20"/>
        <end position="228"/>
    </location>
</feature>
<evidence type="ECO:0000313" key="4">
    <source>
        <dbReference type="EMBL" id="PLB51429.1"/>
    </source>
</evidence>
<keyword evidence="5" id="KW-1185">Reference proteome</keyword>
<comment type="similarity">
    <text evidence="1">Belongs to the short-chain dehydrogenases/reductases (SDR) family.</text>
</comment>
<protein>
    <submittedName>
        <fullName evidence="4">Putative short chain type dehydrogenase</fullName>
    </submittedName>
</protein>
<dbReference type="Proteomes" id="UP000234275">
    <property type="component" value="Unassembled WGS sequence"/>
</dbReference>
<reference evidence="4 5" key="1">
    <citation type="submission" date="2016-12" db="EMBL/GenBank/DDBJ databases">
        <title>The genomes of Aspergillus section Nigri reveals drivers in fungal speciation.</title>
        <authorList>
            <consortium name="DOE Joint Genome Institute"/>
            <person name="Vesth T.C."/>
            <person name="Nybo J."/>
            <person name="Theobald S."/>
            <person name="Brandl J."/>
            <person name="Frisvad J.C."/>
            <person name="Nielsen K.F."/>
            <person name="Lyhne E.K."/>
            <person name="Kogle M.E."/>
            <person name="Kuo A."/>
            <person name="Riley R."/>
            <person name="Clum A."/>
            <person name="Nolan M."/>
            <person name="Lipzen A."/>
            <person name="Salamov A."/>
            <person name="Henrissat B."/>
            <person name="Wiebenga A."/>
            <person name="De Vries R.P."/>
            <person name="Grigoriev I.V."/>
            <person name="Mortensen U.H."/>
            <person name="Andersen M.R."/>
            <person name="Baker S.E."/>
        </authorList>
    </citation>
    <scope>NUCLEOTIDE SEQUENCE [LARGE SCALE GENOMIC DNA]</scope>
    <source>
        <strain evidence="4 5">IBT 23096</strain>
    </source>
</reference>
<evidence type="ECO:0000313" key="5">
    <source>
        <dbReference type="Proteomes" id="UP000234275"/>
    </source>
</evidence>